<keyword evidence="2" id="KW-1185">Reference proteome</keyword>
<sequence length="89" mass="9470">MAVEVDEVEGSGLMGILGEGLVLVDVKGNGIDPLIIGNGTVEMPSSVEEDDPLMRSRDASVEKKVAIADFSKDSSTGTSDEMEPQQWMQ</sequence>
<organism evidence="1 2">
    <name type="scientific">Smallanthus sonchifolius</name>
    <dbReference type="NCBI Taxonomy" id="185202"/>
    <lineage>
        <taxon>Eukaryota</taxon>
        <taxon>Viridiplantae</taxon>
        <taxon>Streptophyta</taxon>
        <taxon>Embryophyta</taxon>
        <taxon>Tracheophyta</taxon>
        <taxon>Spermatophyta</taxon>
        <taxon>Magnoliopsida</taxon>
        <taxon>eudicotyledons</taxon>
        <taxon>Gunneridae</taxon>
        <taxon>Pentapetalae</taxon>
        <taxon>asterids</taxon>
        <taxon>campanulids</taxon>
        <taxon>Asterales</taxon>
        <taxon>Asteraceae</taxon>
        <taxon>Asteroideae</taxon>
        <taxon>Heliantheae alliance</taxon>
        <taxon>Millerieae</taxon>
        <taxon>Smallanthus</taxon>
    </lineage>
</organism>
<protein>
    <submittedName>
        <fullName evidence="1">Uncharacterized protein</fullName>
    </submittedName>
</protein>
<gene>
    <name evidence="1" type="ORF">L1987_02276</name>
</gene>
<comment type="caution">
    <text evidence="1">The sequence shown here is derived from an EMBL/GenBank/DDBJ whole genome shotgun (WGS) entry which is preliminary data.</text>
</comment>
<dbReference type="Proteomes" id="UP001056120">
    <property type="component" value="Linkage Group LG01"/>
</dbReference>
<name>A0ACB9K7B9_9ASTR</name>
<reference evidence="1 2" key="2">
    <citation type="journal article" date="2022" name="Mol. Ecol. Resour.">
        <title>The genomes of chicory, endive, great burdock and yacon provide insights into Asteraceae paleo-polyploidization history and plant inulin production.</title>
        <authorList>
            <person name="Fan W."/>
            <person name="Wang S."/>
            <person name="Wang H."/>
            <person name="Wang A."/>
            <person name="Jiang F."/>
            <person name="Liu H."/>
            <person name="Zhao H."/>
            <person name="Xu D."/>
            <person name="Zhang Y."/>
        </authorList>
    </citation>
    <scope>NUCLEOTIDE SEQUENCE [LARGE SCALE GENOMIC DNA]</scope>
    <source>
        <strain evidence="2">cv. Yunnan</strain>
        <tissue evidence="1">Leaves</tissue>
    </source>
</reference>
<evidence type="ECO:0000313" key="2">
    <source>
        <dbReference type="Proteomes" id="UP001056120"/>
    </source>
</evidence>
<proteinExistence type="predicted"/>
<accession>A0ACB9K7B9</accession>
<evidence type="ECO:0000313" key="1">
    <source>
        <dbReference type="EMBL" id="KAI3828179.1"/>
    </source>
</evidence>
<dbReference type="EMBL" id="CM042018">
    <property type="protein sequence ID" value="KAI3828179.1"/>
    <property type="molecule type" value="Genomic_DNA"/>
</dbReference>
<reference evidence="2" key="1">
    <citation type="journal article" date="2022" name="Mol. Ecol. Resour.">
        <title>The genomes of chicory, endive, great burdock and yacon provide insights into Asteraceae palaeo-polyploidization history and plant inulin production.</title>
        <authorList>
            <person name="Fan W."/>
            <person name="Wang S."/>
            <person name="Wang H."/>
            <person name="Wang A."/>
            <person name="Jiang F."/>
            <person name="Liu H."/>
            <person name="Zhao H."/>
            <person name="Xu D."/>
            <person name="Zhang Y."/>
        </authorList>
    </citation>
    <scope>NUCLEOTIDE SEQUENCE [LARGE SCALE GENOMIC DNA]</scope>
    <source>
        <strain evidence="2">cv. Yunnan</strain>
    </source>
</reference>